<dbReference type="PATRIC" id="fig|1330534.3.peg.2955"/>
<sequence>MAERRMFTKKVTESDAFLDMPKSTQALYFHLNMSADDDGFLNNPKKIQRMVGASDDDMKLLIAKSFIIVFDSGIIVIKHWKMHNYIQSDRYKPTDYIEEKSMLQIKKNKVYTLVSESDTECIQNVSVGKVRLGKVRLGKDNIYIPYSEIVDYLNLKANTKYRSTSSKTQTLIKARLNEGFTLQDFYTVIDKKVAVWINDPMMNQYLRPETLFGTKFEGYLNEKGGKNGSNSGNNQENQSGVYDTSKIEYQGPGTTDEQDPDF</sequence>
<evidence type="ECO:0000256" key="1">
    <source>
        <dbReference type="SAM" id="MobiDB-lite"/>
    </source>
</evidence>
<evidence type="ECO:0000313" key="4">
    <source>
        <dbReference type="Proteomes" id="UP000016860"/>
    </source>
</evidence>
<reference evidence="3 4" key="1">
    <citation type="journal article" date="2013" name="Genome Announc.">
        <title>Draft Genome Sequence of the Cellulolytic Bacterium Clostridium papyrosolvens C7 (ATCC 700395).</title>
        <authorList>
            <person name="Zepeda V."/>
            <person name="Dassa B."/>
            <person name="Borovok I."/>
            <person name="Lamed R."/>
            <person name="Bayer E.A."/>
            <person name="Cate J.H."/>
        </authorList>
    </citation>
    <scope>NUCLEOTIDE SEQUENCE [LARGE SCALE GENOMIC DNA]</scope>
    <source>
        <strain evidence="3 4">C7</strain>
    </source>
</reference>
<comment type="caution">
    <text evidence="3">The sequence shown here is derived from an EMBL/GenBank/DDBJ whole genome shotgun (WGS) entry which is preliminary data.</text>
</comment>
<dbReference type="AlphaFoldDB" id="U4QYU3"/>
<feature type="compositionally biased region" description="Low complexity" evidence="1">
    <location>
        <begin position="228"/>
        <end position="240"/>
    </location>
</feature>
<dbReference type="RefSeq" id="WP_020816423.1">
    <property type="nucleotide sequence ID" value="NZ_ATAY01000072.1"/>
</dbReference>
<proteinExistence type="predicted"/>
<dbReference type="EMBL" id="ATAY01000072">
    <property type="protein sequence ID" value="EPR10120.1"/>
    <property type="molecule type" value="Genomic_DNA"/>
</dbReference>
<name>U4QYU3_9FIRM</name>
<dbReference type="Pfam" id="PF09524">
    <property type="entry name" value="Phg_2220_C"/>
    <property type="match status" value="1"/>
</dbReference>
<dbReference type="STRING" id="1330534.L323_14915"/>
<dbReference type="InterPro" id="IPR011741">
    <property type="entry name" value="Phg_2220_C"/>
</dbReference>
<protein>
    <submittedName>
        <fullName evidence="3">DNA replication protein</fullName>
    </submittedName>
</protein>
<feature type="domain" description="Phage conserved hypothetical protein C-terminal" evidence="2">
    <location>
        <begin position="149"/>
        <end position="221"/>
    </location>
</feature>
<organism evidence="3 4">
    <name type="scientific">Ruminiclostridium papyrosolvens C7</name>
    <dbReference type="NCBI Taxonomy" id="1330534"/>
    <lineage>
        <taxon>Bacteria</taxon>
        <taxon>Bacillati</taxon>
        <taxon>Bacillota</taxon>
        <taxon>Clostridia</taxon>
        <taxon>Eubacteriales</taxon>
        <taxon>Oscillospiraceae</taxon>
        <taxon>Ruminiclostridium</taxon>
    </lineage>
</organism>
<dbReference type="OrthoDB" id="9788567at2"/>
<dbReference type="Proteomes" id="UP000016860">
    <property type="component" value="Unassembled WGS sequence"/>
</dbReference>
<gene>
    <name evidence="3" type="ORF">L323_14915</name>
</gene>
<accession>U4QYU3</accession>
<evidence type="ECO:0000259" key="2">
    <source>
        <dbReference type="Pfam" id="PF09524"/>
    </source>
</evidence>
<feature type="region of interest" description="Disordered" evidence="1">
    <location>
        <begin position="223"/>
        <end position="262"/>
    </location>
</feature>
<evidence type="ECO:0000313" key="3">
    <source>
        <dbReference type="EMBL" id="EPR10120.1"/>
    </source>
</evidence>
<dbReference type="NCBIfam" id="TIGR02220">
    <property type="entry name" value="phg_TIGR02220"/>
    <property type="match status" value="1"/>
</dbReference>